<dbReference type="HOGENOM" id="CLU_000604_1_2_11"/>
<comment type="subcellular location">
    <subcellularLocation>
        <location evidence="1">Cell membrane</location>
        <topology evidence="1">Peripheral membrane protein</topology>
    </subcellularLocation>
</comment>
<evidence type="ECO:0000256" key="1">
    <source>
        <dbReference type="ARBA" id="ARBA00004202"/>
    </source>
</evidence>
<evidence type="ECO:0000256" key="5">
    <source>
        <dbReference type="ARBA" id="ARBA00023251"/>
    </source>
</evidence>
<dbReference type="InterPro" id="IPR003593">
    <property type="entry name" value="AAA+_ATPase"/>
</dbReference>
<dbReference type="OrthoDB" id="9804819at2"/>
<feature type="domain" description="ABC transporter" evidence="6">
    <location>
        <begin position="15"/>
        <end position="240"/>
    </location>
</feature>
<dbReference type="PROSITE" id="PS00211">
    <property type="entry name" value="ABC_TRANSPORTER_1"/>
    <property type="match status" value="1"/>
</dbReference>
<dbReference type="RefSeq" id="WP_013492528.1">
    <property type="nucleotide sequence ID" value="NC_014830.1"/>
</dbReference>
<dbReference type="GO" id="GO:0005886">
    <property type="term" value="C:plasma membrane"/>
    <property type="evidence" value="ECO:0007669"/>
    <property type="project" value="UniProtKB-SubCell"/>
</dbReference>
<evidence type="ECO:0000256" key="3">
    <source>
        <dbReference type="ARBA" id="ARBA00022741"/>
    </source>
</evidence>
<dbReference type="PANTHER" id="PTHR42711">
    <property type="entry name" value="ABC TRANSPORTER ATP-BINDING PROTEIN"/>
    <property type="match status" value="1"/>
</dbReference>
<keyword evidence="2" id="KW-0813">Transport</keyword>
<dbReference type="PROSITE" id="PS50893">
    <property type="entry name" value="ABC_TRANSPORTER_2"/>
    <property type="match status" value="1"/>
</dbReference>
<name>E6SA03_INTC7</name>
<dbReference type="Pfam" id="PF00005">
    <property type="entry name" value="ABC_tran"/>
    <property type="match status" value="1"/>
</dbReference>
<dbReference type="PANTHER" id="PTHR42711:SF16">
    <property type="entry name" value="ABC TRANSPORTER ATP-BINDING PROTEIN"/>
    <property type="match status" value="1"/>
</dbReference>
<sequence>MTEAGHEGSAADFAVTLTELHRSYGSVHALDGLSWQAATGRITAVLGPNGAGKTTAVECAVGLGRPDRGVVRVLGADPAEADADHRAKVGVMLQTGGLPGGSKPMRLLDHLSRFYAAPADVGATARRLGVVDFAGTTIRRLSGGQKQRLALAAALLGRPEVLFLDEPAAGLDPHGRLEVWDIIRALRDEGTTVVVTTHSFEEAERLADHLVIMNAGRTVAEGSLDSVTGGRSLEDVYFGLTTRGRA</sequence>
<keyword evidence="3" id="KW-0547">Nucleotide-binding</keyword>
<evidence type="ECO:0000256" key="4">
    <source>
        <dbReference type="ARBA" id="ARBA00022840"/>
    </source>
</evidence>
<evidence type="ECO:0000256" key="2">
    <source>
        <dbReference type="ARBA" id="ARBA00022448"/>
    </source>
</evidence>
<evidence type="ECO:0000313" key="7">
    <source>
        <dbReference type="EMBL" id="ADU48213.1"/>
    </source>
</evidence>
<dbReference type="SUPFAM" id="SSF52540">
    <property type="entry name" value="P-loop containing nucleoside triphosphate hydrolases"/>
    <property type="match status" value="1"/>
</dbReference>
<dbReference type="GO" id="GO:0005524">
    <property type="term" value="F:ATP binding"/>
    <property type="evidence" value="ECO:0007669"/>
    <property type="project" value="UniProtKB-KW"/>
</dbReference>
<accession>E6SA03</accession>
<evidence type="ECO:0000259" key="6">
    <source>
        <dbReference type="PROSITE" id="PS50893"/>
    </source>
</evidence>
<keyword evidence="5" id="KW-0046">Antibiotic resistance</keyword>
<keyword evidence="8" id="KW-1185">Reference proteome</keyword>
<dbReference type="GO" id="GO:0046677">
    <property type="term" value="P:response to antibiotic"/>
    <property type="evidence" value="ECO:0007669"/>
    <property type="project" value="UniProtKB-KW"/>
</dbReference>
<dbReference type="InterPro" id="IPR027417">
    <property type="entry name" value="P-loop_NTPase"/>
</dbReference>
<dbReference type="InterPro" id="IPR050763">
    <property type="entry name" value="ABC_transporter_ATP-binding"/>
</dbReference>
<dbReference type="SMART" id="SM00382">
    <property type="entry name" value="AAA"/>
    <property type="match status" value="1"/>
</dbReference>
<protein>
    <submittedName>
        <fullName evidence="7">ABC transporter related protein</fullName>
    </submittedName>
</protein>
<dbReference type="InterPro" id="IPR017871">
    <property type="entry name" value="ABC_transporter-like_CS"/>
</dbReference>
<evidence type="ECO:0000313" key="8">
    <source>
        <dbReference type="Proteomes" id="UP000008914"/>
    </source>
</evidence>
<dbReference type="InterPro" id="IPR003439">
    <property type="entry name" value="ABC_transporter-like_ATP-bd"/>
</dbReference>
<dbReference type="Gene3D" id="3.40.50.300">
    <property type="entry name" value="P-loop containing nucleotide triphosphate hydrolases"/>
    <property type="match status" value="1"/>
</dbReference>
<proteinExistence type="predicted"/>
<dbReference type="AlphaFoldDB" id="E6SA03"/>
<gene>
    <name evidence="7" type="ordered locus">Intca_1700</name>
</gene>
<dbReference type="CDD" id="cd03230">
    <property type="entry name" value="ABC_DR_subfamily_A"/>
    <property type="match status" value="1"/>
</dbReference>
<dbReference type="Proteomes" id="UP000008914">
    <property type="component" value="Chromosome"/>
</dbReference>
<reference evidence="7 8" key="1">
    <citation type="journal article" date="2010" name="Stand. Genomic Sci.">
        <title>Complete genome sequence of Intrasporangium calvum type strain (7 KIP).</title>
        <authorList>
            <person name="Del Rio T.G."/>
            <person name="Chertkov O."/>
            <person name="Yasawong M."/>
            <person name="Lucas S."/>
            <person name="Deshpande S."/>
            <person name="Cheng J.F."/>
            <person name="Detter C."/>
            <person name="Tapia R."/>
            <person name="Han C."/>
            <person name="Goodwin L."/>
            <person name="Pitluck S."/>
            <person name="Liolios K."/>
            <person name="Ivanova N."/>
            <person name="Mavromatis K."/>
            <person name="Pati A."/>
            <person name="Chen A."/>
            <person name="Palaniappan K."/>
            <person name="Land M."/>
            <person name="Hauser L."/>
            <person name="Chang Y.J."/>
            <person name="Jeffries C.D."/>
            <person name="Rohde M."/>
            <person name="Pukall R."/>
            <person name="Sikorski J."/>
            <person name="Goker M."/>
            <person name="Woyke T."/>
            <person name="Bristow J."/>
            <person name="Eisen J.A."/>
            <person name="Markowitz V."/>
            <person name="Hugenholtz P."/>
            <person name="Kyrpides N.C."/>
            <person name="Klenk H.P."/>
            <person name="Lapidus A."/>
        </authorList>
    </citation>
    <scope>NUCLEOTIDE SEQUENCE [LARGE SCALE GENOMIC DNA]</scope>
    <source>
        <strain evidence="8">ATCC 23552 / DSM 43043 / JCM 3097 / NBRC 12989 / 7 KIP</strain>
    </source>
</reference>
<dbReference type="GO" id="GO:0016887">
    <property type="term" value="F:ATP hydrolysis activity"/>
    <property type="evidence" value="ECO:0007669"/>
    <property type="project" value="InterPro"/>
</dbReference>
<organism evidence="7 8">
    <name type="scientific">Intrasporangium calvum (strain ATCC 23552 / DSM 43043 / JCM 3097 / NBRC 12989 / NCIMB 10167 / NRRL B-3866 / 7 KIP)</name>
    <dbReference type="NCBI Taxonomy" id="710696"/>
    <lineage>
        <taxon>Bacteria</taxon>
        <taxon>Bacillati</taxon>
        <taxon>Actinomycetota</taxon>
        <taxon>Actinomycetes</taxon>
        <taxon>Micrococcales</taxon>
        <taxon>Intrasporangiaceae</taxon>
        <taxon>Intrasporangium</taxon>
    </lineage>
</organism>
<dbReference type="KEGG" id="ica:Intca_1700"/>
<dbReference type="EMBL" id="CP002343">
    <property type="protein sequence ID" value="ADU48213.1"/>
    <property type="molecule type" value="Genomic_DNA"/>
</dbReference>
<dbReference type="STRING" id="710696.Intca_1700"/>
<dbReference type="eggNOG" id="COG1131">
    <property type="taxonomic scope" value="Bacteria"/>
</dbReference>
<keyword evidence="4" id="KW-0067">ATP-binding</keyword>